<feature type="compositionally biased region" description="Low complexity" evidence="2">
    <location>
        <begin position="172"/>
        <end position="184"/>
    </location>
</feature>
<organism evidence="4 5">
    <name type="scientific">Catenaria anguillulae PL171</name>
    <dbReference type="NCBI Taxonomy" id="765915"/>
    <lineage>
        <taxon>Eukaryota</taxon>
        <taxon>Fungi</taxon>
        <taxon>Fungi incertae sedis</taxon>
        <taxon>Blastocladiomycota</taxon>
        <taxon>Blastocladiomycetes</taxon>
        <taxon>Blastocladiales</taxon>
        <taxon>Catenariaceae</taxon>
        <taxon>Catenaria</taxon>
    </lineage>
</organism>
<feature type="compositionally biased region" description="Polar residues" evidence="2">
    <location>
        <begin position="72"/>
        <end position="86"/>
    </location>
</feature>
<feature type="compositionally biased region" description="Pro residues" evidence="2">
    <location>
        <begin position="276"/>
        <end position="298"/>
    </location>
</feature>
<dbReference type="PROSITE" id="PS50137">
    <property type="entry name" value="DS_RBD"/>
    <property type="match status" value="1"/>
</dbReference>
<feature type="compositionally biased region" description="Polar residues" evidence="2">
    <location>
        <begin position="144"/>
        <end position="164"/>
    </location>
</feature>
<keyword evidence="5" id="KW-1185">Reference proteome</keyword>
<feature type="region of interest" description="Disordered" evidence="2">
    <location>
        <begin position="518"/>
        <end position="559"/>
    </location>
</feature>
<protein>
    <recommendedName>
        <fullName evidence="3">DRBM domain-containing protein</fullName>
    </recommendedName>
</protein>
<evidence type="ECO:0000256" key="1">
    <source>
        <dbReference type="PROSITE-ProRule" id="PRU00266"/>
    </source>
</evidence>
<dbReference type="Proteomes" id="UP000193411">
    <property type="component" value="Unassembled WGS sequence"/>
</dbReference>
<feature type="region of interest" description="Disordered" evidence="2">
    <location>
        <begin position="118"/>
        <end position="321"/>
    </location>
</feature>
<feature type="compositionally biased region" description="Polar residues" evidence="2">
    <location>
        <begin position="219"/>
        <end position="228"/>
    </location>
</feature>
<feature type="region of interest" description="Disordered" evidence="2">
    <location>
        <begin position="665"/>
        <end position="687"/>
    </location>
</feature>
<feature type="region of interest" description="Disordered" evidence="2">
    <location>
        <begin position="1"/>
        <end position="100"/>
    </location>
</feature>
<proteinExistence type="predicted"/>
<dbReference type="EMBL" id="MCFL01000009">
    <property type="protein sequence ID" value="ORZ38235.1"/>
    <property type="molecule type" value="Genomic_DNA"/>
</dbReference>
<feature type="compositionally biased region" description="Polar residues" evidence="2">
    <location>
        <begin position="1"/>
        <end position="25"/>
    </location>
</feature>
<dbReference type="InterPro" id="IPR014720">
    <property type="entry name" value="dsRBD_dom"/>
</dbReference>
<dbReference type="AlphaFoldDB" id="A0A1Y2HUF9"/>
<evidence type="ECO:0000313" key="5">
    <source>
        <dbReference type="Proteomes" id="UP000193411"/>
    </source>
</evidence>
<dbReference type="SUPFAM" id="SSF54768">
    <property type="entry name" value="dsRNA-binding domain-like"/>
    <property type="match status" value="2"/>
</dbReference>
<dbReference type="STRING" id="765915.A0A1Y2HUF9"/>
<keyword evidence="1" id="KW-0694">RNA-binding</keyword>
<feature type="compositionally biased region" description="Low complexity" evidence="2">
    <location>
        <begin position="256"/>
        <end position="267"/>
    </location>
</feature>
<dbReference type="GO" id="GO:0003723">
    <property type="term" value="F:RNA binding"/>
    <property type="evidence" value="ECO:0007669"/>
    <property type="project" value="UniProtKB-UniRule"/>
</dbReference>
<gene>
    <name evidence="4" type="ORF">BCR44DRAFT_89473</name>
</gene>
<accession>A0A1Y2HUF9</accession>
<comment type="caution">
    <text evidence="4">The sequence shown here is derived from an EMBL/GenBank/DDBJ whole genome shotgun (WGS) entry which is preliminary data.</text>
</comment>
<feature type="compositionally biased region" description="Low complexity" evidence="2">
    <location>
        <begin position="299"/>
        <end position="312"/>
    </location>
</feature>
<name>A0A1Y2HUF9_9FUNG</name>
<dbReference type="Gene3D" id="3.30.160.20">
    <property type="match status" value="1"/>
</dbReference>
<evidence type="ECO:0000313" key="4">
    <source>
        <dbReference type="EMBL" id="ORZ38235.1"/>
    </source>
</evidence>
<evidence type="ECO:0000256" key="2">
    <source>
        <dbReference type="SAM" id="MobiDB-lite"/>
    </source>
</evidence>
<evidence type="ECO:0000259" key="3">
    <source>
        <dbReference type="PROSITE" id="PS50137"/>
    </source>
</evidence>
<reference evidence="4 5" key="1">
    <citation type="submission" date="2016-07" db="EMBL/GenBank/DDBJ databases">
        <title>Pervasive Adenine N6-methylation of Active Genes in Fungi.</title>
        <authorList>
            <consortium name="DOE Joint Genome Institute"/>
            <person name="Mondo S.J."/>
            <person name="Dannebaum R.O."/>
            <person name="Kuo R.C."/>
            <person name="Labutti K."/>
            <person name="Haridas S."/>
            <person name="Kuo A."/>
            <person name="Salamov A."/>
            <person name="Ahrendt S.R."/>
            <person name="Lipzen A."/>
            <person name="Sullivan W."/>
            <person name="Andreopoulos W.B."/>
            <person name="Clum A."/>
            <person name="Lindquist E."/>
            <person name="Daum C."/>
            <person name="Ramamoorthy G.K."/>
            <person name="Gryganskyi A."/>
            <person name="Culley D."/>
            <person name="Magnuson J.K."/>
            <person name="James T.Y."/>
            <person name="O'Malley M.A."/>
            <person name="Stajich J.E."/>
            <person name="Spatafora J.W."/>
            <person name="Visel A."/>
            <person name="Grigoriev I.V."/>
        </authorList>
    </citation>
    <scope>NUCLEOTIDE SEQUENCE [LARGE SCALE GENOMIC DNA]</scope>
    <source>
        <strain evidence="4 5">PL171</strain>
    </source>
</reference>
<feature type="domain" description="DRBM" evidence="3">
    <location>
        <begin position="375"/>
        <end position="448"/>
    </location>
</feature>
<sequence>MASSQVNESVSSPLASPATLAQSPIPTHWPPVRVARDPFTPPRKIPAVPSSISCPTTKHQDADSHPVPQLPPTCSGSGSTDNNTAQSPHSPPMSPLSRPLSSLRNALPAVTTAAIPSPRAVLLPDSTHTDQPLSSPPAKVPAMQPQQSYRHPASSLDSFMSTIDSPGDNRAHAQAQGEGQAIAQVHMKHNQHLQQPMSAPFAAPPGHRAAVPPIRSEVFGSTSPQARPNQDPDYRLVAFPSPGLVPRAPKLPLHLSQSSRDPSSSRPTFDTSTQFPKPPPTRPSDPYPGIPSNPPTPTQKPMASTTTTTTTTPPHPAANHQDDLNETQLLLAQHADPLLPQVPADAPHYTQCLAYERTLAHAAANNRPNDKLSLNPISAVMTILSKRKVPVTEIVWEAPERSYGAAVGKRFACVVHVLGKTYATRAKYLNKERAKRDAAWLVLMALWCTSVDQWRECTHWVTGMDLVKAAESGKMMSLADYYRAVTRDNPLAKVPGRAGVPIVSDEIETLSATHAQYLMGGNGTSTGSESSRGADNVGGGSSPMACPPTAPMTPAVLSRKTPKARVLELGSKIGTLNPVWGGWSRASNGEWQIELMLGASGVSAIGSGSKRKEAEDAAALACLRGVLEHPQWGPKLKADPAVMGKCFAGLEASASMSVGDGTAELAHVQHRSPSAPTPTDPFRQQQQPQHVFPLHDPLPAVPTSSHLGAVDSRSWYNDDSSDLPIPTPLPDDLEFKHDPAAAMTPLLLGQPGIGQPNIWSTTSSSLSSNNHVNPNPIYGRDQQQPDSIFPNPSAPALHHALPAVPHTSAFSHARDTVFGSTSPSVSPFLHAAHSSPSSSATSAAADLAHSAWTARMELEDKCAKFGFPITFTISPAVPTPSMYSPHSSPSTAAAGIQAPRELTSHNVQWTVRVHVQLAPPAVALDFAHSGANRLAVMESVAREAAERIEVWYGATQIAMNP</sequence>